<gene>
    <name evidence="1" type="ORF">QC825_11040</name>
</gene>
<dbReference type="InterPro" id="IPR007511">
    <property type="entry name" value="DUF501"/>
</dbReference>
<dbReference type="PANTHER" id="PTHR37163:SF1">
    <property type="entry name" value="DUF501 DOMAIN-CONTAINING PROTEIN"/>
    <property type="match status" value="1"/>
</dbReference>
<organism evidence="1 2">
    <name type="scientific">Larsenimonas suaedae</name>
    <dbReference type="NCBI Taxonomy" id="1851019"/>
    <lineage>
        <taxon>Bacteria</taxon>
        <taxon>Pseudomonadati</taxon>
        <taxon>Pseudomonadota</taxon>
        <taxon>Gammaproteobacteria</taxon>
        <taxon>Oceanospirillales</taxon>
        <taxon>Halomonadaceae</taxon>
        <taxon>Larsenimonas</taxon>
    </lineage>
</organism>
<name>A0ABU1GX26_9GAMM</name>
<reference evidence="1 2" key="1">
    <citation type="submission" date="2023-04" db="EMBL/GenBank/DDBJ databases">
        <title>A long-awaited taxogenomic arrangement of the family Halomonadaceae.</title>
        <authorList>
            <person name="De La Haba R."/>
            <person name="Chuvochina M."/>
            <person name="Wittouck S."/>
            <person name="Arahal D.R."/>
            <person name="Sanchez-Porro C."/>
            <person name="Hugenholtz P."/>
            <person name="Ventosa A."/>
        </authorList>
    </citation>
    <scope>NUCLEOTIDE SEQUENCE [LARGE SCALE GENOMIC DNA]</scope>
    <source>
        <strain evidence="1 2">DSM 22428</strain>
    </source>
</reference>
<dbReference type="Pfam" id="PF04417">
    <property type="entry name" value="DUF501"/>
    <property type="match status" value="1"/>
</dbReference>
<keyword evidence="2" id="KW-1185">Reference proteome</keyword>
<accession>A0ABU1GX26</accession>
<dbReference type="Proteomes" id="UP001269375">
    <property type="component" value="Unassembled WGS sequence"/>
</dbReference>
<comment type="caution">
    <text evidence="1">The sequence shown here is derived from an EMBL/GenBank/DDBJ whole genome shotgun (WGS) entry which is preliminary data.</text>
</comment>
<evidence type="ECO:0000313" key="1">
    <source>
        <dbReference type="EMBL" id="MDR5896610.1"/>
    </source>
</evidence>
<protein>
    <submittedName>
        <fullName evidence="1">DUF501 domain-containing protein</fullName>
    </submittedName>
</protein>
<proteinExistence type="predicted"/>
<evidence type="ECO:0000313" key="2">
    <source>
        <dbReference type="Proteomes" id="UP001269375"/>
    </source>
</evidence>
<dbReference type="PANTHER" id="PTHR37163">
    <property type="entry name" value="CONSERVED PROTEIN"/>
    <property type="match status" value="1"/>
</dbReference>
<dbReference type="RefSeq" id="WP_251594364.1">
    <property type="nucleotide sequence ID" value="NZ_JAMLJI010000003.1"/>
</dbReference>
<dbReference type="EMBL" id="JARWAO010000005">
    <property type="protein sequence ID" value="MDR5896610.1"/>
    <property type="molecule type" value="Genomic_DNA"/>
</dbReference>
<sequence length="177" mass="20135">MIHHTDNRPTEAQLTCIERQLGRAPNGIQAVSAENDHGTPLVLRMHSLVDGKPFPTLYWLSSQTLKVELSRLEAQGVIKALEDALAEDTEFMARYRASHEDYVQKRWHYMTDDVRQAIVDGGFEPLMRERGVGGITNWSQVRCLHTQYAHHLCGDNAIGQWIDQHYPDIAACALDER</sequence>